<comment type="caution">
    <text evidence="1">The sequence shown here is derived from an EMBL/GenBank/DDBJ whole genome shotgun (WGS) entry which is preliminary data.</text>
</comment>
<proteinExistence type="predicted"/>
<dbReference type="RefSeq" id="WP_152126763.1">
    <property type="nucleotide sequence ID" value="NZ_WELI01000014.1"/>
</dbReference>
<dbReference type="Proteomes" id="UP000488299">
    <property type="component" value="Unassembled WGS sequence"/>
</dbReference>
<accession>A0A7J5TSW4</accession>
<organism evidence="1 2">
    <name type="scientific">Rudanella paleaurantiibacter</name>
    <dbReference type="NCBI Taxonomy" id="2614655"/>
    <lineage>
        <taxon>Bacteria</taxon>
        <taxon>Pseudomonadati</taxon>
        <taxon>Bacteroidota</taxon>
        <taxon>Cytophagia</taxon>
        <taxon>Cytophagales</taxon>
        <taxon>Cytophagaceae</taxon>
        <taxon>Rudanella</taxon>
    </lineage>
</organism>
<evidence type="ECO:0000313" key="2">
    <source>
        <dbReference type="Proteomes" id="UP000488299"/>
    </source>
</evidence>
<sequence>MRHPIEKYNQIQAEQLANFAPEEREFWARQFRIGNAAYCYQHQFNDVAGLTNHETANVPEDLVEWLEQHLASKQENRSANELLHIYFEEYLDGLPNEQVREGERTRGLEAAKRSWPFRRYVLERNDFGMDEFMRLNLSESDYAFYKWSSEPL</sequence>
<keyword evidence="2" id="KW-1185">Reference proteome</keyword>
<protein>
    <submittedName>
        <fullName evidence="1">Uncharacterized protein</fullName>
    </submittedName>
</protein>
<reference evidence="1 2" key="1">
    <citation type="submission" date="2019-10" db="EMBL/GenBank/DDBJ databases">
        <title>Rudanella paleaurantiibacter sp. nov., isolated from sludge.</title>
        <authorList>
            <person name="Xu S.Q."/>
        </authorList>
    </citation>
    <scope>NUCLEOTIDE SEQUENCE [LARGE SCALE GENOMIC DNA]</scope>
    <source>
        <strain evidence="1 2">HX-22-17</strain>
    </source>
</reference>
<evidence type="ECO:0000313" key="1">
    <source>
        <dbReference type="EMBL" id="KAB7726690.1"/>
    </source>
</evidence>
<name>A0A7J5TSW4_9BACT</name>
<gene>
    <name evidence="1" type="ORF">F5984_23985</name>
</gene>
<dbReference type="EMBL" id="WELI01000014">
    <property type="protein sequence ID" value="KAB7726690.1"/>
    <property type="molecule type" value="Genomic_DNA"/>
</dbReference>
<dbReference type="AlphaFoldDB" id="A0A7J5TSW4"/>